<evidence type="ECO:0000256" key="5">
    <source>
        <dbReference type="ARBA" id="ARBA00022683"/>
    </source>
</evidence>
<keyword evidence="4" id="KW-0808">Transferase</keyword>
<sequence length="152" mass="16502">MKLIDLINPKAILLGADFASPMEAIECLSRKLMETGKITCIDSFVQAVFEREVEGATALGEQLAVPHGKSDSVTTPCLAIATTKQNLMWEGVDQLEPVRIIVLLAIPLEHQGDTHIALLSELTQLLIDEDFRQSILKCSSSSDLVDLISVSA</sequence>
<protein>
    <submittedName>
        <fullName evidence="7">PTS glucose transporter subunit IIBC</fullName>
    </submittedName>
</protein>
<dbReference type="AlphaFoldDB" id="A0A1D8SHT0"/>
<evidence type="ECO:0000313" key="8">
    <source>
        <dbReference type="Proteomes" id="UP000053748"/>
    </source>
</evidence>
<organism evidence="7 8">
    <name type="scientific">Vibrio mimicus</name>
    <dbReference type="NCBI Taxonomy" id="674"/>
    <lineage>
        <taxon>Bacteria</taxon>
        <taxon>Pseudomonadati</taxon>
        <taxon>Pseudomonadota</taxon>
        <taxon>Gammaproteobacteria</taxon>
        <taxon>Vibrionales</taxon>
        <taxon>Vibrionaceae</taxon>
        <taxon>Vibrio</taxon>
    </lineage>
</organism>
<dbReference type="CDD" id="cd00211">
    <property type="entry name" value="PTS_IIA_fru"/>
    <property type="match status" value="1"/>
</dbReference>
<dbReference type="Pfam" id="PF00359">
    <property type="entry name" value="PTS_EIIA_2"/>
    <property type="match status" value="1"/>
</dbReference>
<dbReference type="InterPro" id="IPR016152">
    <property type="entry name" value="PTrfase/Anion_transptr"/>
</dbReference>
<dbReference type="GO" id="GO:0016020">
    <property type="term" value="C:membrane"/>
    <property type="evidence" value="ECO:0007669"/>
    <property type="project" value="InterPro"/>
</dbReference>
<keyword evidence="1" id="KW-0813">Transport</keyword>
<dbReference type="OrthoDB" id="95460at2"/>
<dbReference type="GO" id="GO:0009401">
    <property type="term" value="P:phosphoenolpyruvate-dependent sugar phosphotransferase system"/>
    <property type="evidence" value="ECO:0007669"/>
    <property type="project" value="UniProtKB-KW"/>
</dbReference>
<dbReference type="Gene3D" id="3.40.930.10">
    <property type="entry name" value="Mannitol-specific EII, Chain A"/>
    <property type="match status" value="1"/>
</dbReference>
<keyword evidence="3 7" id="KW-0762">Sugar transport</keyword>
<evidence type="ECO:0000313" key="7">
    <source>
        <dbReference type="EMBL" id="PNM63603.1"/>
    </source>
</evidence>
<accession>A0A1D8SHT0</accession>
<gene>
    <name evidence="7" type="ORF">AL544_001070</name>
</gene>
<dbReference type="EMBL" id="LOSJ02000001">
    <property type="protein sequence ID" value="PNM63603.1"/>
    <property type="molecule type" value="Genomic_DNA"/>
</dbReference>
<dbReference type="PROSITE" id="PS51094">
    <property type="entry name" value="PTS_EIIA_TYPE_2"/>
    <property type="match status" value="1"/>
</dbReference>
<evidence type="ECO:0000256" key="2">
    <source>
        <dbReference type="ARBA" id="ARBA00022553"/>
    </source>
</evidence>
<evidence type="ECO:0000256" key="3">
    <source>
        <dbReference type="ARBA" id="ARBA00022597"/>
    </source>
</evidence>
<dbReference type="InterPro" id="IPR051541">
    <property type="entry name" value="PTS_SugarTrans_NitroReg"/>
</dbReference>
<dbReference type="SUPFAM" id="SSF55804">
    <property type="entry name" value="Phoshotransferase/anion transport protein"/>
    <property type="match status" value="1"/>
</dbReference>
<dbReference type="Proteomes" id="UP000053748">
    <property type="component" value="Unassembled WGS sequence"/>
</dbReference>
<dbReference type="PANTHER" id="PTHR47738:SF2">
    <property type="entry name" value="PTS SYSTEM FRUCTOSE-LIKE EIIA COMPONENT"/>
    <property type="match status" value="1"/>
</dbReference>
<evidence type="ECO:0000256" key="1">
    <source>
        <dbReference type="ARBA" id="ARBA00022448"/>
    </source>
</evidence>
<dbReference type="InterPro" id="IPR002178">
    <property type="entry name" value="PTS_EIIA_type-2_dom"/>
</dbReference>
<evidence type="ECO:0000256" key="4">
    <source>
        <dbReference type="ARBA" id="ARBA00022679"/>
    </source>
</evidence>
<keyword evidence="5" id="KW-0598">Phosphotransferase system</keyword>
<dbReference type="eggNOG" id="COG1762">
    <property type="taxonomic scope" value="Bacteria"/>
</dbReference>
<dbReference type="STRING" id="674.VM_19920"/>
<dbReference type="InterPro" id="IPR004715">
    <property type="entry name" value="PTS_IIA_fruc"/>
</dbReference>
<dbReference type="NCBIfam" id="TIGR00848">
    <property type="entry name" value="fruA"/>
    <property type="match status" value="1"/>
</dbReference>
<keyword evidence="2" id="KW-0597">Phosphoprotein</keyword>
<feature type="domain" description="PTS EIIA type-2" evidence="6">
    <location>
        <begin position="5"/>
        <end position="151"/>
    </location>
</feature>
<keyword evidence="8" id="KW-1185">Reference proteome</keyword>
<comment type="caution">
    <text evidence="7">The sequence shown here is derived from an EMBL/GenBank/DDBJ whole genome shotgun (WGS) entry which is preliminary data.</text>
</comment>
<dbReference type="PROSITE" id="PS00372">
    <property type="entry name" value="PTS_EIIA_TYPE_2_HIS"/>
    <property type="match status" value="1"/>
</dbReference>
<reference evidence="7" key="1">
    <citation type="submission" date="2017-12" db="EMBL/GenBank/DDBJ databases">
        <title>FDA dAtabase for Regulatory Grade micrObial Sequences (FDA-ARGOS): Supporting development and validation of Infectious Disease Dx tests.</title>
        <authorList>
            <person name="Hoffmann M."/>
            <person name="Allard M."/>
            <person name="Evans P."/>
            <person name="Brown E."/>
            <person name="Tallon L.J."/>
            <person name="Sadzewicz L."/>
            <person name="Sengamalay N."/>
            <person name="Ott S."/>
            <person name="Godinez A."/>
            <person name="Nagaraj S."/>
            <person name="Vavikolanu K."/>
            <person name="Aluvathingal J."/>
            <person name="Nadendla S."/>
            <person name="Hobson J."/>
            <person name="Sichtig H."/>
        </authorList>
    </citation>
    <scope>NUCLEOTIDE SEQUENCE [LARGE SCALE GENOMIC DNA]</scope>
    <source>
        <strain evidence="7">FDAARGOS_113</strain>
    </source>
</reference>
<dbReference type="RefSeq" id="WP_005508235.1">
    <property type="nucleotide sequence ID" value="NZ_CAWMSS010000002.1"/>
</dbReference>
<name>A0A1D8SHT0_VIBMI</name>
<proteinExistence type="predicted"/>
<dbReference type="PANTHER" id="PTHR47738">
    <property type="entry name" value="PTS SYSTEM FRUCTOSE-LIKE EIIA COMPONENT-RELATED"/>
    <property type="match status" value="1"/>
</dbReference>
<dbReference type="GO" id="GO:0008982">
    <property type="term" value="F:protein-N(PI)-phosphohistidine-sugar phosphotransferase activity"/>
    <property type="evidence" value="ECO:0007669"/>
    <property type="project" value="InterPro"/>
</dbReference>
<evidence type="ECO:0000259" key="6">
    <source>
        <dbReference type="PROSITE" id="PS51094"/>
    </source>
</evidence>